<comment type="caution">
    <text evidence="1">The sequence shown here is derived from an EMBL/GenBank/DDBJ whole genome shotgun (WGS) entry which is preliminary data.</text>
</comment>
<evidence type="ECO:0000313" key="1">
    <source>
        <dbReference type="EMBL" id="MBR0653742.1"/>
    </source>
</evidence>
<dbReference type="InterPro" id="IPR021660">
    <property type="entry name" value="DUF3253"/>
</dbReference>
<dbReference type="Pfam" id="PF11625">
    <property type="entry name" value="DUF3253"/>
    <property type="match status" value="1"/>
</dbReference>
<dbReference type="InterPro" id="IPR036388">
    <property type="entry name" value="WH-like_DNA-bd_sf"/>
</dbReference>
<reference evidence="1" key="2">
    <citation type="journal article" date="2021" name="Syst. Appl. Microbiol.">
        <title>Roseomonas hellenica sp. nov., isolated from roots of wild-growing Alkanna tinctoria.</title>
        <authorList>
            <person name="Rat A."/>
            <person name="Naranjo H.D."/>
            <person name="Lebbe L."/>
            <person name="Cnockaert M."/>
            <person name="Krigas N."/>
            <person name="Grigoriadou K."/>
            <person name="Maloupa E."/>
            <person name="Willems A."/>
        </authorList>
    </citation>
    <scope>NUCLEOTIDE SEQUENCE</scope>
    <source>
        <strain evidence="1">LMG 28251</strain>
    </source>
</reference>
<reference evidence="1" key="1">
    <citation type="submission" date="2020-01" db="EMBL/GenBank/DDBJ databases">
        <authorList>
            <person name="Rat A."/>
        </authorList>
    </citation>
    <scope>NUCLEOTIDE SEQUENCE</scope>
    <source>
        <strain evidence="1">LMG 28251</strain>
    </source>
</reference>
<proteinExistence type="predicted"/>
<accession>A0AAF1KR05</accession>
<sequence length="85" mass="9240">MTQPPKDSLLEATILAQAEAVGPEKSICPSEVARALAPEDWRPLMTATRRAAMRLQAAGRIAILRKGKPVTAEDVRGVIRLRIIP</sequence>
<dbReference type="SUPFAM" id="SSF46785">
    <property type="entry name" value="Winged helix' DNA-binding domain"/>
    <property type="match status" value="1"/>
</dbReference>
<protein>
    <submittedName>
        <fullName evidence="1">DUF3253 domain-containing protein</fullName>
    </submittedName>
</protein>
<name>A0AAF1KR05_9PROT</name>
<dbReference type="EMBL" id="JAAEDH010000001">
    <property type="protein sequence ID" value="MBR0653742.1"/>
    <property type="molecule type" value="Genomic_DNA"/>
</dbReference>
<dbReference type="InterPro" id="IPR036390">
    <property type="entry name" value="WH_DNA-bd_sf"/>
</dbReference>
<dbReference type="Proteomes" id="UP001196068">
    <property type="component" value="Unassembled WGS sequence"/>
</dbReference>
<dbReference type="AlphaFoldDB" id="A0AAF1KR05"/>
<keyword evidence="2" id="KW-1185">Reference proteome</keyword>
<evidence type="ECO:0000313" key="2">
    <source>
        <dbReference type="Proteomes" id="UP001196068"/>
    </source>
</evidence>
<dbReference type="Gene3D" id="1.10.10.10">
    <property type="entry name" value="Winged helix-like DNA-binding domain superfamily/Winged helix DNA-binding domain"/>
    <property type="match status" value="1"/>
</dbReference>
<organism evidence="1 2">
    <name type="scientific">Plastoroseomonas arctica</name>
    <dbReference type="NCBI Taxonomy" id="1509237"/>
    <lineage>
        <taxon>Bacteria</taxon>
        <taxon>Pseudomonadati</taxon>
        <taxon>Pseudomonadota</taxon>
        <taxon>Alphaproteobacteria</taxon>
        <taxon>Acetobacterales</taxon>
        <taxon>Acetobacteraceae</taxon>
        <taxon>Plastoroseomonas</taxon>
    </lineage>
</organism>
<gene>
    <name evidence="1" type="ORF">GXW79_01480</name>
</gene>
<dbReference type="RefSeq" id="WP_211872431.1">
    <property type="nucleotide sequence ID" value="NZ_JAAEDH010000001.1"/>
</dbReference>